<name>A0A6F9Y293_9LACO</name>
<organism evidence="1">
    <name type="scientific">Ligilactobacillus agilis</name>
    <dbReference type="NCBI Taxonomy" id="1601"/>
    <lineage>
        <taxon>Bacteria</taxon>
        <taxon>Bacillati</taxon>
        <taxon>Bacillota</taxon>
        <taxon>Bacilli</taxon>
        <taxon>Lactobacillales</taxon>
        <taxon>Lactobacillaceae</taxon>
        <taxon>Ligilactobacillus</taxon>
    </lineage>
</organism>
<gene>
    <name evidence="1" type="ORF">SN811_01390</name>
</gene>
<dbReference type="EMBL" id="BLAP01000013">
    <property type="protein sequence ID" value="GET11639.1"/>
    <property type="molecule type" value="Genomic_DNA"/>
</dbReference>
<accession>A0A6F9Y293</accession>
<protein>
    <submittedName>
        <fullName evidence="1">Uncharacterized protein</fullName>
    </submittedName>
</protein>
<dbReference type="Proteomes" id="UP000494160">
    <property type="component" value="Unassembled WGS sequence"/>
</dbReference>
<reference evidence="1" key="1">
    <citation type="submission" date="2019-10" db="EMBL/GenBank/DDBJ databases">
        <title>Lactobacillus agilis SN811 Whole Genome Sequencing Project.</title>
        <authorList>
            <person name="Suzuki S."/>
            <person name="Endo A."/>
            <person name="Maeno S."/>
            <person name="Shiwa Y."/>
            <person name="Matsutani M."/>
            <person name="Kajikawa A."/>
        </authorList>
    </citation>
    <scope>NUCLEOTIDE SEQUENCE</scope>
    <source>
        <strain evidence="1">SN811</strain>
    </source>
</reference>
<dbReference type="AlphaFoldDB" id="A0A6F9Y293"/>
<dbReference type="RefSeq" id="WP_172576761.1">
    <property type="nucleotide sequence ID" value="NZ_BLAP01000013.1"/>
</dbReference>
<proteinExistence type="predicted"/>
<sequence length="56" mass="6403">MEFDTVKEALEWLIEINSGKLKVNGEEATIEKLQEVNRETIYGICDLLGLSDLYLD</sequence>
<comment type="caution">
    <text evidence="1">The sequence shown here is derived from an EMBL/GenBank/DDBJ whole genome shotgun (WGS) entry which is preliminary data.</text>
</comment>
<evidence type="ECO:0000313" key="1">
    <source>
        <dbReference type="EMBL" id="GET11639.1"/>
    </source>
</evidence>